<accession>A0ABQ2QR23</accession>
<feature type="compositionally biased region" description="Pro residues" evidence="9">
    <location>
        <begin position="347"/>
        <end position="357"/>
    </location>
</feature>
<evidence type="ECO:0000256" key="8">
    <source>
        <dbReference type="ARBA" id="ARBA00023157"/>
    </source>
</evidence>
<dbReference type="Gene3D" id="3.40.390.10">
    <property type="entry name" value="Collagenase (Catalytic Domain)"/>
    <property type="match status" value="1"/>
</dbReference>
<name>A0ABQ2QR23_9ACTN</name>
<dbReference type="RefSeq" id="WP_189245978.1">
    <property type="nucleotide sequence ID" value="NZ_BMQJ01000003.1"/>
</dbReference>
<keyword evidence="5" id="KW-0378">Hydrolase</keyword>
<feature type="domain" description="Peptidase M43 pregnancy-associated plasma-A" evidence="11">
    <location>
        <begin position="246"/>
        <end position="324"/>
    </location>
</feature>
<dbReference type="Proteomes" id="UP000611554">
    <property type="component" value="Unassembled WGS sequence"/>
</dbReference>
<dbReference type="PANTHER" id="PTHR47466">
    <property type="match status" value="1"/>
</dbReference>
<evidence type="ECO:0000256" key="4">
    <source>
        <dbReference type="ARBA" id="ARBA00022729"/>
    </source>
</evidence>
<feature type="chain" id="PRO_5045198083" description="Peptidase M43 pregnancy-associated plasma-A domain-containing protein" evidence="10">
    <location>
        <begin position="20"/>
        <end position="357"/>
    </location>
</feature>
<feature type="region of interest" description="Disordered" evidence="9">
    <location>
        <begin position="329"/>
        <end position="357"/>
    </location>
</feature>
<keyword evidence="6" id="KW-0862">Zinc</keyword>
<dbReference type="PANTHER" id="PTHR47466:SF1">
    <property type="entry name" value="METALLOPROTEASE MEP1 (AFU_ORTHOLOGUE AFUA_1G07730)-RELATED"/>
    <property type="match status" value="1"/>
</dbReference>
<dbReference type="Pfam" id="PF05572">
    <property type="entry name" value="Peptidase_M43"/>
    <property type="match status" value="1"/>
</dbReference>
<keyword evidence="2" id="KW-0645">Protease</keyword>
<evidence type="ECO:0000256" key="7">
    <source>
        <dbReference type="ARBA" id="ARBA00023049"/>
    </source>
</evidence>
<gene>
    <name evidence="12" type="ORF">GCM10010140_17910</name>
</gene>
<keyword evidence="4 10" id="KW-0732">Signal</keyword>
<comment type="similarity">
    <text evidence="1">Belongs to the peptidase M43B family.</text>
</comment>
<evidence type="ECO:0000256" key="2">
    <source>
        <dbReference type="ARBA" id="ARBA00022670"/>
    </source>
</evidence>
<evidence type="ECO:0000256" key="6">
    <source>
        <dbReference type="ARBA" id="ARBA00022833"/>
    </source>
</evidence>
<protein>
    <recommendedName>
        <fullName evidence="11">Peptidase M43 pregnancy-associated plasma-A domain-containing protein</fullName>
    </recommendedName>
</protein>
<comment type="caution">
    <text evidence="12">The sequence shown here is derived from an EMBL/GenBank/DDBJ whole genome shotgun (WGS) entry which is preliminary data.</text>
</comment>
<evidence type="ECO:0000259" key="11">
    <source>
        <dbReference type="Pfam" id="PF05572"/>
    </source>
</evidence>
<dbReference type="EMBL" id="BMQJ01000003">
    <property type="protein sequence ID" value="GGP88610.1"/>
    <property type="molecule type" value="Genomic_DNA"/>
</dbReference>
<keyword evidence="8" id="KW-1015">Disulfide bond</keyword>
<dbReference type="CDD" id="cd04275">
    <property type="entry name" value="ZnMc_pappalysin_like"/>
    <property type="match status" value="1"/>
</dbReference>
<keyword evidence="7" id="KW-0482">Metalloprotease</keyword>
<evidence type="ECO:0000313" key="12">
    <source>
        <dbReference type="EMBL" id="GGP88610.1"/>
    </source>
</evidence>
<sequence>MARRAIAVLVMCVSAAGSAPGVPSRPSAVAGPARCAETARIPIPGPPAVRASPSGTRAETAWARAPYPGVRAPLPGAPAGPNGSGRVQAEEMLADLRARQARLPHPASLSWAPVTVPVWAHVITAGSLGAPDDAVRAQVATLNAAYGGRYGGADTGIRFRLDGLTRVDDPALFRDPLGRLETLERMRRGGQETLNLYVAQLGRLVLGYSTYPYWYAGDPAGDGVVLDWRTLPGGSLRNFGRGFTGVHEIGHWLGLLHTFENGCLPLGDTIDDTPSEGLPTQGCPVHKDTCAGDGADPVHNFMDYAHDRCMSGFTEGQATRMQEMWTAYRQAPPMEPGPEASHRQTPPVEPGPETPRE</sequence>
<evidence type="ECO:0000313" key="13">
    <source>
        <dbReference type="Proteomes" id="UP000611554"/>
    </source>
</evidence>
<keyword evidence="13" id="KW-1185">Reference proteome</keyword>
<keyword evidence="3" id="KW-0479">Metal-binding</keyword>
<dbReference type="InterPro" id="IPR008754">
    <property type="entry name" value="Peptidase_M43"/>
</dbReference>
<feature type="signal peptide" evidence="10">
    <location>
        <begin position="1"/>
        <end position="19"/>
    </location>
</feature>
<reference evidence="13" key="1">
    <citation type="journal article" date="2019" name="Int. J. Syst. Evol. Microbiol.">
        <title>The Global Catalogue of Microorganisms (GCM) 10K type strain sequencing project: providing services to taxonomists for standard genome sequencing and annotation.</title>
        <authorList>
            <consortium name="The Broad Institute Genomics Platform"/>
            <consortium name="The Broad Institute Genome Sequencing Center for Infectious Disease"/>
            <person name="Wu L."/>
            <person name="Ma J."/>
        </authorList>
    </citation>
    <scope>NUCLEOTIDE SEQUENCE [LARGE SCALE GENOMIC DNA]</scope>
    <source>
        <strain evidence="13">JCM 3115</strain>
    </source>
</reference>
<dbReference type="SUPFAM" id="SSF55486">
    <property type="entry name" value="Metalloproteases ('zincins'), catalytic domain"/>
    <property type="match status" value="1"/>
</dbReference>
<dbReference type="InterPro" id="IPR024079">
    <property type="entry name" value="MetalloPept_cat_dom_sf"/>
</dbReference>
<proteinExistence type="inferred from homology"/>
<evidence type="ECO:0000256" key="10">
    <source>
        <dbReference type="SAM" id="SignalP"/>
    </source>
</evidence>
<evidence type="ECO:0000256" key="1">
    <source>
        <dbReference type="ARBA" id="ARBA00008721"/>
    </source>
</evidence>
<evidence type="ECO:0000256" key="3">
    <source>
        <dbReference type="ARBA" id="ARBA00022723"/>
    </source>
</evidence>
<evidence type="ECO:0000256" key="9">
    <source>
        <dbReference type="SAM" id="MobiDB-lite"/>
    </source>
</evidence>
<organism evidence="12 13">
    <name type="scientific">Streptosporangium pseudovulgare</name>
    <dbReference type="NCBI Taxonomy" id="35765"/>
    <lineage>
        <taxon>Bacteria</taxon>
        <taxon>Bacillati</taxon>
        <taxon>Actinomycetota</taxon>
        <taxon>Actinomycetes</taxon>
        <taxon>Streptosporangiales</taxon>
        <taxon>Streptosporangiaceae</taxon>
        <taxon>Streptosporangium</taxon>
    </lineage>
</organism>
<evidence type="ECO:0000256" key="5">
    <source>
        <dbReference type="ARBA" id="ARBA00022801"/>
    </source>
</evidence>